<keyword evidence="3" id="KW-0539">Nucleus</keyword>
<evidence type="ECO:0000313" key="6">
    <source>
        <dbReference type="EMBL" id="CCI42754.1"/>
    </source>
</evidence>
<feature type="region of interest" description="Disordered" evidence="4">
    <location>
        <begin position="417"/>
        <end position="441"/>
    </location>
</feature>
<comment type="subcellular location">
    <subcellularLocation>
        <location evidence="3">Nucleus</location>
    </subcellularLocation>
</comment>
<keyword evidence="7" id="KW-1185">Reference proteome</keyword>
<feature type="compositionally biased region" description="Basic and acidic residues" evidence="4">
    <location>
        <begin position="251"/>
        <end position="260"/>
    </location>
</feature>
<dbReference type="Proteomes" id="UP000053237">
    <property type="component" value="Unassembled WGS sequence"/>
</dbReference>
<dbReference type="Pfam" id="PF08243">
    <property type="entry name" value="SPT2"/>
    <property type="match status" value="1"/>
</dbReference>
<dbReference type="GO" id="GO:0042393">
    <property type="term" value="F:histone binding"/>
    <property type="evidence" value="ECO:0007669"/>
    <property type="project" value="TreeGrafter"/>
</dbReference>
<protein>
    <recommendedName>
        <fullName evidence="5">TFIIS N-terminal domain-containing protein</fullName>
    </recommendedName>
</protein>
<comment type="caution">
    <text evidence="6">The sequence shown here is derived from an EMBL/GenBank/DDBJ whole genome shotgun (WGS) entry which is preliminary data.</text>
</comment>
<dbReference type="InterPro" id="IPR013256">
    <property type="entry name" value="Chromatin_SPT2"/>
</dbReference>
<feature type="compositionally biased region" description="Polar residues" evidence="4">
    <location>
        <begin position="274"/>
        <end position="296"/>
    </location>
</feature>
<dbReference type="InterPro" id="IPR017923">
    <property type="entry name" value="TFIIS_N"/>
</dbReference>
<keyword evidence="2" id="KW-0175">Coiled coil</keyword>
<dbReference type="PANTHER" id="PTHR22691:SF8">
    <property type="entry name" value="PROTEIN SPT2 HOMOLOG"/>
    <property type="match status" value="1"/>
</dbReference>
<feature type="region of interest" description="Disordered" evidence="4">
    <location>
        <begin position="274"/>
        <end position="298"/>
    </location>
</feature>
<dbReference type="GO" id="GO:0006360">
    <property type="term" value="P:transcription by RNA polymerase I"/>
    <property type="evidence" value="ECO:0007669"/>
    <property type="project" value="TreeGrafter"/>
</dbReference>
<dbReference type="InterPro" id="IPR013761">
    <property type="entry name" value="SAM/pointed_sf"/>
</dbReference>
<dbReference type="PROSITE" id="PS51319">
    <property type="entry name" value="TFIIS_N"/>
    <property type="match status" value="1"/>
</dbReference>
<dbReference type="OrthoDB" id="1919336at2759"/>
<sequence>MASEVDVVAMAEKIKSFVKQENWQTSLNNVNDLQNILNKLTMLKVDMDLLKRTNIGKMVNRLKKHQDHVIRGYSSTLTKKWKEQVGVRASPERKKNIQERNTIVTISRQGGKASSASASHHPQRIASESISVKYENARKKIQENYANEKAKKNSRTIQMLNGPIAKRTKGTKISAMKSARTFSTNGMKFRQHREKQSISTAGRVIAASRVRSAPTSINRPNLQRGKPPSNESFVSSANRISNGRRLQIPSDSRKPMSAEERHAFRMSKYRALSTTNSSNRISENHSAQSSSVSRQNGPVDARKAYLDKKYPRVFGSTDVVPDSSKTAGPKSKTASTGRGVKPKAQTTLSEGQREVLQWLRGLPHDMSEYAPAFFENGFDSIQLLSTIEKSDVPGLVPKKGHHRMIVIALESLKKKSATRASAQSRSKSLPTNRKVSKRKAVSSDIDSDDSFVINDGDDYAPGAITAMFRKNRHRNYSYDSEDSINMEASYADIQREEERSARYGEYEDLKEELRNERTEKRSKTR</sequence>
<dbReference type="SUPFAM" id="SSF47676">
    <property type="entry name" value="Conserved domain common to transcription factors TFIIS, elongin A, CRSP70"/>
    <property type="match status" value="1"/>
</dbReference>
<dbReference type="EMBL" id="CAIX01000038">
    <property type="protein sequence ID" value="CCI42754.1"/>
    <property type="molecule type" value="Genomic_DNA"/>
</dbReference>
<evidence type="ECO:0000313" key="7">
    <source>
        <dbReference type="Proteomes" id="UP000053237"/>
    </source>
</evidence>
<dbReference type="InParanoid" id="A0A024G7U5"/>
<feature type="region of interest" description="Disordered" evidence="4">
    <location>
        <begin position="316"/>
        <end position="351"/>
    </location>
</feature>
<feature type="compositionally biased region" description="Polar residues" evidence="4">
    <location>
        <begin position="229"/>
        <end position="241"/>
    </location>
</feature>
<dbReference type="InterPro" id="IPR001660">
    <property type="entry name" value="SAM"/>
</dbReference>
<dbReference type="InterPro" id="IPR035441">
    <property type="entry name" value="TFIIS/LEDGF_dom_sf"/>
</dbReference>
<feature type="compositionally biased region" description="Polar residues" evidence="4">
    <location>
        <begin position="418"/>
        <end position="433"/>
    </location>
</feature>
<feature type="domain" description="TFIIS N-terminal" evidence="5">
    <location>
        <begin position="12"/>
        <end position="88"/>
    </location>
</feature>
<dbReference type="AlphaFoldDB" id="A0A024G7U5"/>
<dbReference type="GO" id="GO:0005730">
    <property type="term" value="C:nucleolus"/>
    <property type="evidence" value="ECO:0007669"/>
    <property type="project" value="TreeGrafter"/>
</dbReference>
<feature type="region of interest" description="Disordered" evidence="4">
    <location>
        <begin position="188"/>
        <end position="260"/>
    </location>
</feature>
<dbReference type="Pfam" id="PF08711">
    <property type="entry name" value="Med26"/>
    <property type="match status" value="1"/>
</dbReference>
<organism evidence="6 7">
    <name type="scientific">Albugo candida</name>
    <dbReference type="NCBI Taxonomy" id="65357"/>
    <lineage>
        <taxon>Eukaryota</taxon>
        <taxon>Sar</taxon>
        <taxon>Stramenopiles</taxon>
        <taxon>Oomycota</taxon>
        <taxon>Peronosporomycetes</taxon>
        <taxon>Albuginales</taxon>
        <taxon>Albuginaceae</taxon>
        <taxon>Albugo</taxon>
    </lineage>
</organism>
<evidence type="ECO:0000256" key="3">
    <source>
        <dbReference type="PROSITE-ProRule" id="PRU00649"/>
    </source>
</evidence>
<accession>A0A024G7U5</accession>
<gene>
    <name evidence="6" type="ORF">BN9_035380</name>
</gene>
<dbReference type="STRING" id="65357.A0A024G7U5"/>
<dbReference type="Pfam" id="PF00536">
    <property type="entry name" value="SAM_1"/>
    <property type="match status" value="1"/>
</dbReference>
<dbReference type="Gene3D" id="1.20.930.10">
    <property type="entry name" value="Conserved domain common to transcription factors TFIIS, elongin A, CRSP70"/>
    <property type="match status" value="1"/>
</dbReference>
<evidence type="ECO:0000259" key="5">
    <source>
        <dbReference type="PROSITE" id="PS51319"/>
    </source>
</evidence>
<dbReference type="PANTHER" id="PTHR22691">
    <property type="entry name" value="YEAST SPT2-RELATED"/>
    <property type="match status" value="1"/>
</dbReference>
<dbReference type="SUPFAM" id="SSF47769">
    <property type="entry name" value="SAM/Pointed domain"/>
    <property type="match status" value="1"/>
</dbReference>
<feature type="region of interest" description="Disordered" evidence="4">
    <location>
        <begin position="107"/>
        <end position="129"/>
    </location>
</feature>
<dbReference type="GO" id="GO:0006334">
    <property type="term" value="P:nucleosome assembly"/>
    <property type="evidence" value="ECO:0007669"/>
    <property type="project" value="TreeGrafter"/>
</dbReference>
<evidence type="ECO:0000256" key="4">
    <source>
        <dbReference type="SAM" id="MobiDB-lite"/>
    </source>
</evidence>
<dbReference type="GO" id="GO:0003677">
    <property type="term" value="F:DNA binding"/>
    <property type="evidence" value="ECO:0007669"/>
    <property type="project" value="TreeGrafter"/>
</dbReference>
<evidence type="ECO:0000256" key="2">
    <source>
        <dbReference type="ARBA" id="ARBA00023054"/>
    </source>
</evidence>
<comment type="similarity">
    <text evidence="1">Belongs to the SPT2 family.</text>
</comment>
<dbReference type="Gene3D" id="1.10.150.50">
    <property type="entry name" value="Transcription Factor, Ets-1"/>
    <property type="match status" value="1"/>
</dbReference>
<name>A0A024G7U5_9STRA</name>
<feature type="region of interest" description="Disordered" evidence="4">
    <location>
        <begin position="497"/>
        <end position="525"/>
    </location>
</feature>
<proteinExistence type="inferred from homology"/>
<reference evidence="6 7" key="1">
    <citation type="submission" date="2012-05" db="EMBL/GenBank/DDBJ databases">
        <title>Recombination and specialization in a pathogen metapopulation.</title>
        <authorList>
            <person name="Gardiner A."/>
            <person name="Kemen E."/>
            <person name="Schultz-Larsen T."/>
            <person name="MacLean D."/>
            <person name="Van Oosterhout C."/>
            <person name="Jones J.D.G."/>
        </authorList>
    </citation>
    <scope>NUCLEOTIDE SEQUENCE [LARGE SCALE GENOMIC DNA]</scope>
    <source>
        <strain evidence="6 7">Ac Nc2</strain>
    </source>
</reference>
<dbReference type="SMART" id="SM00784">
    <property type="entry name" value="SPT2"/>
    <property type="match status" value="1"/>
</dbReference>
<evidence type="ECO:0000256" key="1">
    <source>
        <dbReference type="ARBA" id="ARBA00006461"/>
    </source>
</evidence>